<keyword evidence="1" id="KW-0472">Membrane</keyword>
<comment type="caution">
    <text evidence="2">The sequence shown here is derived from an EMBL/GenBank/DDBJ whole genome shotgun (WGS) entry which is preliminary data.</text>
</comment>
<keyword evidence="1" id="KW-1133">Transmembrane helix</keyword>
<evidence type="ECO:0000256" key="1">
    <source>
        <dbReference type="SAM" id="Phobius"/>
    </source>
</evidence>
<name>A0AAN8FR38_TRICO</name>
<evidence type="ECO:0000313" key="2">
    <source>
        <dbReference type="EMBL" id="KAK5980465.1"/>
    </source>
</evidence>
<organism evidence="2 3">
    <name type="scientific">Trichostrongylus colubriformis</name>
    <name type="common">Black scour worm</name>
    <dbReference type="NCBI Taxonomy" id="6319"/>
    <lineage>
        <taxon>Eukaryota</taxon>
        <taxon>Metazoa</taxon>
        <taxon>Ecdysozoa</taxon>
        <taxon>Nematoda</taxon>
        <taxon>Chromadorea</taxon>
        <taxon>Rhabditida</taxon>
        <taxon>Rhabditina</taxon>
        <taxon>Rhabditomorpha</taxon>
        <taxon>Strongyloidea</taxon>
        <taxon>Trichostrongylidae</taxon>
        <taxon>Trichostrongylus</taxon>
    </lineage>
</organism>
<keyword evidence="1" id="KW-0812">Transmembrane</keyword>
<sequence length="110" mass="13220">MDYLENLLAARSTFTFDEQIRYLGWALLLLWMSSITYMTREFWFPASFDKRSREHRPTVAKRKLSNNDESVTKVNRIVSHLSDHDLRILADESRKKCQLYLVKRRFSCKE</sequence>
<gene>
    <name evidence="2" type="ORF">GCK32_018035</name>
</gene>
<keyword evidence="3" id="KW-1185">Reference proteome</keyword>
<dbReference type="EMBL" id="WIXE01007380">
    <property type="protein sequence ID" value="KAK5980465.1"/>
    <property type="molecule type" value="Genomic_DNA"/>
</dbReference>
<dbReference type="AlphaFoldDB" id="A0AAN8FR38"/>
<proteinExistence type="predicted"/>
<accession>A0AAN8FR38</accession>
<reference evidence="2 3" key="1">
    <citation type="submission" date="2019-10" db="EMBL/GenBank/DDBJ databases">
        <title>Assembly and Annotation for the nematode Trichostrongylus colubriformis.</title>
        <authorList>
            <person name="Martin J."/>
        </authorList>
    </citation>
    <scope>NUCLEOTIDE SEQUENCE [LARGE SCALE GENOMIC DNA]</scope>
    <source>
        <strain evidence="2">G859</strain>
        <tissue evidence="2">Whole worm</tissue>
    </source>
</reference>
<feature type="transmembrane region" description="Helical" evidence="1">
    <location>
        <begin position="20"/>
        <end position="43"/>
    </location>
</feature>
<evidence type="ECO:0000313" key="3">
    <source>
        <dbReference type="Proteomes" id="UP001331761"/>
    </source>
</evidence>
<dbReference type="Proteomes" id="UP001331761">
    <property type="component" value="Unassembled WGS sequence"/>
</dbReference>
<protein>
    <submittedName>
        <fullName evidence="2">Uncharacterized protein</fullName>
    </submittedName>
</protein>